<evidence type="ECO:0000313" key="6">
    <source>
        <dbReference type="EMBL" id="KAL3628054.1"/>
    </source>
</evidence>
<keyword evidence="7" id="KW-1185">Reference proteome</keyword>
<keyword evidence="3" id="KW-0645">Protease</keyword>
<accession>A0ABD3CFJ0</accession>
<evidence type="ECO:0000256" key="4">
    <source>
        <dbReference type="ARBA" id="ARBA00022801"/>
    </source>
</evidence>
<keyword evidence="5" id="KW-0325">Glycoprotein</keyword>
<evidence type="ECO:0000256" key="2">
    <source>
        <dbReference type="ARBA" id="ARBA00022645"/>
    </source>
</evidence>
<evidence type="ECO:0000313" key="7">
    <source>
        <dbReference type="Proteomes" id="UP001632038"/>
    </source>
</evidence>
<dbReference type="Pfam" id="PF00450">
    <property type="entry name" value="Peptidase_S10"/>
    <property type="match status" value="1"/>
</dbReference>
<dbReference type="SUPFAM" id="SSF53474">
    <property type="entry name" value="alpha/beta-Hydrolases"/>
    <property type="match status" value="1"/>
</dbReference>
<dbReference type="Proteomes" id="UP001632038">
    <property type="component" value="Unassembled WGS sequence"/>
</dbReference>
<dbReference type="AlphaFoldDB" id="A0ABD3CFJ0"/>
<protein>
    <submittedName>
        <fullName evidence="6">Serine carboxypeptidase-like 48</fullName>
    </submittedName>
</protein>
<gene>
    <name evidence="6" type="primary">SCPL48_1</name>
    <name evidence="6" type="ORF">CASFOL_028156</name>
</gene>
<keyword evidence="2" id="KW-0121">Carboxypeptidase</keyword>
<dbReference type="GO" id="GO:0004180">
    <property type="term" value="F:carboxypeptidase activity"/>
    <property type="evidence" value="ECO:0007669"/>
    <property type="project" value="UniProtKB-KW"/>
</dbReference>
<dbReference type="GO" id="GO:0006508">
    <property type="term" value="P:proteolysis"/>
    <property type="evidence" value="ECO:0007669"/>
    <property type="project" value="UniProtKB-KW"/>
</dbReference>
<proteinExistence type="inferred from homology"/>
<name>A0ABD3CFJ0_9LAMI</name>
<dbReference type="InterPro" id="IPR001563">
    <property type="entry name" value="Peptidase_S10"/>
</dbReference>
<organism evidence="6 7">
    <name type="scientific">Castilleja foliolosa</name>
    <dbReference type="NCBI Taxonomy" id="1961234"/>
    <lineage>
        <taxon>Eukaryota</taxon>
        <taxon>Viridiplantae</taxon>
        <taxon>Streptophyta</taxon>
        <taxon>Embryophyta</taxon>
        <taxon>Tracheophyta</taxon>
        <taxon>Spermatophyta</taxon>
        <taxon>Magnoliopsida</taxon>
        <taxon>eudicotyledons</taxon>
        <taxon>Gunneridae</taxon>
        <taxon>Pentapetalae</taxon>
        <taxon>asterids</taxon>
        <taxon>lamiids</taxon>
        <taxon>Lamiales</taxon>
        <taxon>Orobanchaceae</taxon>
        <taxon>Pedicularideae</taxon>
        <taxon>Castillejinae</taxon>
        <taxon>Castilleja</taxon>
    </lineage>
</organism>
<reference evidence="7" key="1">
    <citation type="journal article" date="2024" name="IScience">
        <title>Strigolactones Initiate the Formation of Haustorium-like Structures in Castilleja.</title>
        <authorList>
            <person name="Buerger M."/>
            <person name="Peterson D."/>
            <person name="Chory J."/>
        </authorList>
    </citation>
    <scope>NUCLEOTIDE SEQUENCE [LARGE SCALE GENOMIC DNA]</scope>
</reference>
<keyword evidence="4" id="KW-0378">Hydrolase</keyword>
<dbReference type="PANTHER" id="PTHR11802">
    <property type="entry name" value="SERINE PROTEASE FAMILY S10 SERINE CARBOXYPEPTIDASE"/>
    <property type="match status" value="1"/>
</dbReference>
<dbReference type="InterPro" id="IPR029058">
    <property type="entry name" value="AB_hydrolase_fold"/>
</dbReference>
<evidence type="ECO:0000256" key="1">
    <source>
        <dbReference type="ARBA" id="ARBA00009431"/>
    </source>
</evidence>
<dbReference type="EMBL" id="JAVIJP010000037">
    <property type="protein sequence ID" value="KAL3628054.1"/>
    <property type="molecule type" value="Genomic_DNA"/>
</dbReference>
<dbReference type="Gene3D" id="3.40.50.1820">
    <property type="entry name" value="alpha/beta hydrolase"/>
    <property type="match status" value="1"/>
</dbReference>
<comment type="similarity">
    <text evidence="1">Belongs to the peptidase S10 family.</text>
</comment>
<dbReference type="PANTHER" id="PTHR11802:SF113">
    <property type="entry name" value="SERINE CARBOXYPEPTIDASE CTSA-4.1"/>
    <property type="match status" value="1"/>
</dbReference>
<comment type="caution">
    <text evidence="6">The sequence shown here is derived from an EMBL/GenBank/DDBJ whole genome shotgun (WGS) entry which is preliminary data.</text>
</comment>
<evidence type="ECO:0000256" key="3">
    <source>
        <dbReference type="ARBA" id="ARBA00022670"/>
    </source>
</evidence>
<evidence type="ECO:0000256" key="5">
    <source>
        <dbReference type="ARBA" id="ARBA00023180"/>
    </source>
</evidence>
<sequence>MRSQLSPLIYIEQYVILSILGCLDTQKRMFYFFFESRTKQSDPVVIWLTGGPGCNSELALFNENGTRNLSLTLNEFGWYKCFESYICRPTNWIGTGFSYSSDDDDIRHNEEGVINDLNDFLQLVESLVLTQIMLVFWDWVGGHYSDFPQGKSSQSCACHACFFHFP</sequence>